<accession>A0ABV1D1H6</accession>
<protein>
    <submittedName>
        <fullName evidence="3">Gfo/Idh/MocA family oxidoreductase</fullName>
    </submittedName>
</protein>
<name>A0ABV1D1H6_9FIRM</name>
<keyword evidence="4" id="KW-1185">Reference proteome</keyword>
<dbReference type="Gene3D" id="3.30.360.10">
    <property type="entry name" value="Dihydrodipicolinate Reductase, domain 2"/>
    <property type="match status" value="1"/>
</dbReference>
<proteinExistence type="predicted"/>
<feature type="domain" description="GFO/IDH/MocA-like oxidoreductase" evidence="2">
    <location>
        <begin position="146"/>
        <end position="258"/>
    </location>
</feature>
<dbReference type="Pfam" id="PF01408">
    <property type="entry name" value="GFO_IDH_MocA"/>
    <property type="match status" value="1"/>
</dbReference>
<dbReference type="InterPro" id="IPR051450">
    <property type="entry name" value="Gfo/Idh/MocA_Oxidoreductases"/>
</dbReference>
<dbReference type="InterPro" id="IPR055170">
    <property type="entry name" value="GFO_IDH_MocA-like_dom"/>
</dbReference>
<dbReference type="RefSeq" id="WP_025484463.1">
    <property type="nucleotide sequence ID" value="NZ_JAJFEB010000001.1"/>
</dbReference>
<dbReference type="Proteomes" id="UP001454086">
    <property type="component" value="Unassembled WGS sequence"/>
</dbReference>
<organism evidence="3 4">
    <name type="scientific">Enterocloster hominis</name>
    <name type="common">ex Hitch et al. 2024</name>
    <dbReference type="NCBI Taxonomy" id="1917870"/>
    <lineage>
        <taxon>Bacteria</taxon>
        <taxon>Bacillati</taxon>
        <taxon>Bacillota</taxon>
        <taxon>Clostridia</taxon>
        <taxon>Lachnospirales</taxon>
        <taxon>Lachnospiraceae</taxon>
        <taxon>Enterocloster</taxon>
    </lineage>
</organism>
<gene>
    <name evidence="3" type="ORF">WMQ36_00385</name>
</gene>
<dbReference type="InterPro" id="IPR000683">
    <property type="entry name" value="Gfo/Idh/MocA-like_OxRdtase_N"/>
</dbReference>
<evidence type="ECO:0000313" key="4">
    <source>
        <dbReference type="Proteomes" id="UP001454086"/>
    </source>
</evidence>
<dbReference type="PANTHER" id="PTHR43377:SF1">
    <property type="entry name" value="BILIVERDIN REDUCTASE A"/>
    <property type="match status" value="1"/>
</dbReference>
<feature type="domain" description="Gfo/Idh/MocA-like oxidoreductase N-terminal" evidence="1">
    <location>
        <begin position="10"/>
        <end position="121"/>
    </location>
</feature>
<dbReference type="InterPro" id="IPR036291">
    <property type="entry name" value="NAD(P)-bd_dom_sf"/>
</dbReference>
<sequence length="325" mass="36897">MKDIHDIRTAFLGVSHWHVPLYMRAVEQDGLQVVAVSDENQDMAAGYGEKLGCRVYRDYRELLDREKPDFVFAFEKHCNMPELAGEIISRGIPFTIEKPLGLCAGDVGRVMGLAREKDVFCAIPLTWRYSDIAKQLKAEIQPEDILHISFRFIAGPTGRYLATSPWMLDRKETGSGCMTNLGVHFIDLALMLTESTSAQVLGSIFQYGSEYDIETYAAALLKMPGGSSLEIETGYAYPMDEKSKRDNRWNIVTRKGYYTMGDGYFEFRRHGEAPVMVRMDTDSDSYYRIFAVESIREWLEGKEPSVGLGHLLNVRRILDDIIDKA</sequence>
<dbReference type="Pfam" id="PF22725">
    <property type="entry name" value="GFO_IDH_MocA_C3"/>
    <property type="match status" value="1"/>
</dbReference>
<evidence type="ECO:0000313" key="3">
    <source>
        <dbReference type="EMBL" id="MEQ2423417.1"/>
    </source>
</evidence>
<evidence type="ECO:0000259" key="1">
    <source>
        <dbReference type="Pfam" id="PF01408"/>
    </source>
</evidence>
<evidence type="ECO:0000259" key="2">
    <source>
        <dbReference type="Pfam" id="PF22725"/>
    </source>
</evidence>
<reference evidence="3 4" key="1">
    <citation type="submission" date="2024-03" db="EMBL/GenBank/DDBJ databases">
        <title>Human intestinal bacterial collection.</title>
        <authorList>
            <person name="Pauvert C."/>
            <person name="Hitch T.C.A."/>
            <person name="Clavel T."/>
        </authorList>
    </citation>
    <scope>NUCLEOTIDE SEQUENCE [LARGE SCALE GENOMIC DNA]</scope>
    <source>
        <strain evidence="3 4">CLA-SR-H021</strain>
    </source>
</reference>
<dbReference type="PANTHER" id="PTHR43377">
    <property type="entry name" value="BILIVERDIN REDUCTASE A"/>
    <property type="match status" value="1"/>
</dbReference>
<dbReference type="SUPFAM" id="SSF55347">
    <property type="entry name" value="Glyceraldehyde-3-phosphate dehydrogenase-like, C-terminal domain"/>
    <property type="match status" value="1"/>
</dbReference>
<dbReference type="Gene3D" id="3.40.50.720">
    <property type="entry name" value="NAD(P)-binding Rossmann-like Domain"/>
    <property type="match status" value="1"/>
</dbReference>
<dbReference type="SUPFAM" id="SSF51735">
    <property type="entry name" value="NAD(P)-binding Rossmann-fold domains"/>
    <property type="match status" value="1"/>
</dbReference>
<comment type="caution">
    <text evidence="3">The sequence shown here is derived from an EMBL/GenBank/DDBJ whole genome shotgun (WGS) entry which is preliminary data.</text>
</comment>
<dbReference type="EMBL" id="JBBMFM010000001">
    <property type="protein sequence ID" value="MEQ2423417.1"/>
    <property type="molecule type" value="Genomic_DNA"/>
</dbReference>